<feature type="compositionally biased region" description="Acidic residues" evidence="1">
    <location>
        <begin position="42"/>
        <end position="59"/>
    </location>
</feature>
<dbReference type="Proteomes" id="UP000217790">
    <property type="component" value="Unassembled WGS sequence"/>
</dbReference>
<name>A0A2H3CFL6_ARMGA</name>
<evidence type="ECO:0000313" key="3">
    <source>
        <dbReference type="Proteomes" id="UP000217790"/>
    </source>
</evidence>
<feature type="compositionally biased region" description="Acidic residues" evidence="1">
    <location>
        <begin position="81"/>
        <end position="98"/>
    </location>
</feature>
<dbReference type="EMBL" id="KZ293724">
    <property type="protein sequence ID" value="PBK81855.1"/>
    <property type="molecule type" value="Genomic_DNA"/>
</dbReference>
<sequence length="111" mass="12331">MAIGNDLHDDEGNVDTDGDSNSATGDQHSEDDRGYNQQEGWQEVEFEEYPNYTDNEEVEFMGMMMNPDSDSESYSSGEYDGSSENEDGPEDAPSEGDDNVAAKYVTRCFTN</sequence>
<dbReference type="AlphaFoldDB" id="A0A2H3CFL6"/>
<gene>
    <name evidence="2" type="ORF">ARMGADRAFT_1039055</name>
</gene>
<proteinExistence type="predicted"/>
<organism evidence="2 3">
    <name type="scientific">Armillaria gallica</name>
    <name type="common">Bulbous honey fungus</name>
    <name type="synonym">Armillaria bulbosa</name>
    <dbReference type="NCBI Taxonomy" id="47427"/>
    <lineage>
        <taxon>Eukaryota</taxon>
        <taxon>Fungi</taxon>
        <taxon>Dikarya</taxon>
        <taxon>Basidiomycota</taxon>
        <taxon>Agaricomycotina</taxon>
        <taxon>Agaricomycetes</taxon>
        <taxon>Agaricomycetidae</taxon>
        <taxon>Agaricales</taxon>
        <taxon>Marasmiineae</taxon>
        <taxon>Physalacriaceae</taxon>
        <taxon>Armillaria</taxon>
    </lineage>
</organism>
<reference evidence="3" key="1">
    <citation type="journal article" date="2017" name="Nat. Ecol. Evol.">
        <title>Genome expansion and lineage-specific genetic innovations in the forest pathogenic fungi Armillaria.</title>
        <authorList>
            <person name="Sipos G."/>
            <person name="Prasanna A.N."/>
            <person name="Walter M.C."/>
            <person name="O'Connor E."/>
            <person name="Balint B."/>
            <person name="Krizsan K."/>
            <person name="Kiss B."/>
            <person name="Hess J."/>
            <person name="Varga T."/>
            <person name="Slot J."/>
            <person name="Riley R."/>
            <person name="Boka B."/>
            <person name="Rigling D."/>
            <person name="Barry K."/>
            <person name="Lee J."/>
            <person name="Mihaltcheva S."/>
            <person name="LaButti K."/>
            <person name="Lipzen A."/>
            <person name="Waldron R."/>
            <person name="Moloney N.M."/>
            <person name="Sperisen C."/>
            <person name="Kredics L."/>
            <person name="Vagvoelgyi C."/>
            <person name="Patrignani A."/>
            <person name="Fitzpatrick D."/>
            <person name="Nagy I."/>
            <person name="Doyle S."/>
            <person name="Anderson J.B."/>
            <person name="Grigoriev I.V."/>
            <person name="Gueldener U."/>
            <person name="Muensterkoetter M."/>
            <person name="Nagy L.G."/>
        </authorList>
    </citation>
    <scope>NUCLEOTIDE SEQUENCE [LARGE SCALE GENOMIC DNA]</scope>
    <source>
        <strain evidence="3">Ar21-2</strain>
    </source>
</reference>
<feature type="region of interest" description="Disordered" evidence="1">
    <location>
        <begin position="1"/>
        <end position="111"/>
    </location>
</feature>
<evidence type="ECO:0000256" key="1">
    <source>
        <dbReference type="SAM" id="MobiDB-lite"/>
    </source>
</evidence>
<keyword evidence="3" id="KW-1185">Reference proteome</keyword>
<accession>A0A2H3CFL6</accession>
<protein>
    <submittedName>
        <fullName evidence="2">Uncharacterized protein</fullName>
    </submittedName>
</protein>
<feature type="compositionally biased region" description="Basic and acidic residues" evidence="1">
    <location>
        <begin position="1"/>
        <end position="11"/>
    </location>
</feature>
<evidence type="ECO:0000313" key="2">
    <source>
        <dbReference type="EMBL" id="PBK81855.1"/>
    </source>
</evidence>
<dbReference type="InParanoid" id="A0A2H3CFL6"/>